<dbReference type="EMBL" id="CP003557">
    <property type="protein sequence ID" value="AFN75171.1"/>
    <property type="molecule type" value="Genomic_DNA"/>
</dbReference>
<evidence type="ECO:0000256" key="1">
    <source>
        <dbReference type="ARBA" id="ARBA00004651"/>
    </source>
</evidence>
<dbReference type="InterPro" id="IPR051449">
    <property type="entry name" value="ABC-2_transporter_component"/>
</dbReference>
<keyword evidence="7 8" id="KW-0472">Membrane</keyword>
<keyword evidence="5 8" id="KW-0812">Transmembrane</keyword>
<evidence type="ECO:0000259" key="9">
    <source>
        <dbReference type="PROSITE" id="PS51012"/>
    </source>
</evidence>
<dbReference type="KEGG" id="mro:MROS_1939"/>
<dbReference type="PANTHER" id="PTHR30294:SF29">
    <property type="entry name" value="MULTIDRUG ABC TRANSPORTER PERMEASE YBHS-RELATED"/>
    <property type="match status" value="1"/>
</dbReference>
<evidence type="ECO:0000256" key="8">
    <source>
        <dbReference type="SAM" id="Phobius"/>
    </source>
</evidence>
<feature type="transmembrane region" description="Helical" evidence="8">
    <location>
        <begin position="327"/>
        <end position="346"/>
    </location>
</feature>
<evidence type="ECO:0000256" key="7">
    <source>
        <dbReference type="ARBA" id="ARBA00023136"/>
    </source>
</evidence>
<keyword evidence="3" id="KW-0813">Transport</keyword>
<feature type="transmembrane region" description="Helical" evidence="8">
    <location>
        <begin position="358"/>
        <end position="376"/>
    </location>
</feature>
<name>I7A5K0_MELRP</name>
<dbReference type="PROSITE" id="PS51012">
    <property type="entry name" value="ABC_TM2"/>
    <property type="match status" value="1"/>
</dbReference>
<evidence type="ECO:0000256" key="4">
    <source>
        <dbReference type="ARBA" id="ARBA00022475"/>
    </source>
</evidence>
<sequence length="389" mass="43733">MNLQTIYRIAKREIRGMSGTSIFIAVVMPFILILILNSIYKKEILRELPVAVYDCDRSELSRKLIRLIDASPSMEIIDSYVSIDMIEDGFNSGKTEAVFYIPSDFERSIKRGLQSRIIVYKNSSNIITSNLILKDASTIVKTFSAGTLLNKFEKNSMNETIAYPLVNPVKIETSSLYNPNYSYVSYLPPGLIAFTLQIAIMLSTSLIINSEFTGRAFGELILISRGNSLLIFAGKFAPYFTLYFFMTLIILFIIFPLYNIAVNGSYVVLLLLFIIFIAVNVNSGILISSLFNDQLFATELTIFINTPAFILSGYTFPVWAMPSVHKALAYSMPFTYFLEAFIKIIRAGANPSDMTSELAALIFFAIITFAAAYIALKYRINKITSEQLK</sequence>
<feature type="transmembrane region" description="Helical" evidence="8">
    <location>
        <begin position="267"/>
        <end position="288"/>
    </location>
</feature>
<dbReference type="GO" id="GO:0005886">
    <property type="term" value="C:plasma membrane"/>
    <property type="evidence" value="ECO:0007669"/>
    <property type="project" value="UniProtKB-SubCell"/>
</dbReference>
<proteinExistence type="inferred from homology"/>
<evidence type="ECO:0000256" key="6">
    <source>
        <dbReference type="ARBA" id="ARBA00022989"/>
    </source>
</evidence>
<dbReference type="GO" id="GO:0140359">
    <property type="term" value="F:ABC-type transporter activity"/>
    <property type="evidence" value="ECO:0007669"/>
    <property type="project" value="InterPro"/>
</dbReference>
<dbReference type="PANTHER" id="PTHR30294">
    <property type="entry name" value="MEMBRANE COMPONENT OF ABC TRANSPORTER YHHJ-RELATED"/>
    <property type="match status" value="1"/>
</dbReference>
<feature type="transmembrane region" description="Helical" evidence="8">
    <location>
        <begin position="21"/>
        <end position="40"/>
    </location>
</feature>
<feature type="transmembrane region" description="Helical" evidence="8">
    <location>
        <begin position="240"/>
        <end position="260"/>
    </location>
</feature>
<evidence type="ECO:0000256" key="2">
    <source>
        <dbReference type="ARBA" id="ARBA00007783"/>
    </source>
</evidence>
<comment type="subcellular location">
    <subcellularLocation>
        <location evidence="1">Cell membrane</location>
        <topology evidence="1">Multi-pass membrane protein</topology>
    </subcellularLocation>
</comment>
<reference evidence="10 11" key="1">
    <citation type="journal article" date="2013" name="PLoS ONE">
        <title>Genomic analysis of Melioribacter roseus, facultatively anaerobic organotrophic bacterium representing a novel deep lineage within Bacteriodetes/Chlorobi group.</title>
        <authorList>
            <person name="Kadnikov V.V."/>
            <person name="Mardanov A.V."/>
            <person name="Podosokorskaya O.A."/>
            <person name="Gavrilov S.N."/>
            <person name="Kublanov I.V."/>
            <person name="Beletsky A.V."/>
            <person name="Bonch-Osmolovskaya E.A."/>
            <person name="Ravin N.V."/>
        </authorList>
    </citation>
    <scope>NUCLEOTIDE SEQUENCE [LARGE SCALE GENOMIC DNA]</scope>
    <source>
        <strain evidence="11">JCM 17771 / P3M-2</strain>
    </source>
</reference>
<keyword evidence="11" id="KW-1185">Reference proteome</keyword>
<dbReference type="HOGENOM" id="CLU_039483_8_4_10"/>
<dbReference type="AlphaFoldDB" id="I7A5K0"/>
<dbReference type="Proteomes" id="UP000009011">
    <property type="component" value="Chromosome"/>
</dbReference>
<dbReference type="Pfam" id="PF12698">
    <property type="entry name" value="ABC2_membrane_3"/>
    <property type="match status" value="1"/>
</dbReference>
<dbReference type="InterPro" id="IPR047817">
    <property type="entry name" value="ABC2_TM_bact-type"/>
</dbReference>
<evidence type="ECO:0000256" key="3">
    <source>
        <dbReference type="ARBA" id="ARBA00022448"/>
    </source>
</evidence>
<accession>I7A5K0</accession>
<evidence type="ECO:0000256" key="5">
    <source>
        <dbReference type="ARBA" id="ARBA00022692"/>
    </source>
</evidence>
<feature type="transmembrane region" description="Helical" evidence="8">
    <location>
        <begin position="300"/>
        <end position="320"/>
    </location>
</feature>
<organism evidence="10 11">
    <name type="scientific">Melioribacter roseus (strain DSM 23840 / JCM 17771 / VKM B-2668 / P3M-2)</name>
    <dbReference type="NCBI Taxonomy" id="1191523"/>
    <lineage>
        <taxon>Bacteria</taxon>
        <taxon>Pseudomonadati</taxon>
        <taxon>Ignavibacteriota</taxon>
        <taxon>Ignavibacteria</taxon>
        <taxon>Ignavibacteriales</taxon>
        <taxon>Melioribacteraceae</taxon>
        <taxon>Melioribacter</taxon>
    </lineage>
</organism>
<gene>
    <name evidence="10" type="ordered locus">MROS_1939</name>
</gene>
<dbReference type="Gene3D" id="3.40.1710.10">
    <property type="entry name" value="abc type-2 transporter like domain"/>
    <property type="match status" value="1"/>
</dbReference>
<evidence type="ECO:0000313" key="10">
    <source>
        <dbReference type="EMBL" id="AFN75171.1"/>
    </source>
</evidence>
<evidence type="ECO:0000313" key="11">
    <source>
        <dbReference type="Proteomes" id="UP000009011"/>
    </source>
</evidence>
<keyword evidence="4" id="KW-1003">Cell membrane</keyword>
<protein>
    <submittedName>
        <fullName evidence="10">Transporter, putative</fullName>
    </submittedName>
</protein>
<dbReference type="InterPro" id="IPR013525">
    <property type="entry name" value="ABC2_TM"/>
</dbReference>
<feature type="domain" description="ABC transmembrane type-2" evidence="9">
    <location>
        <begin position="145"/>
        <end position="379"/>
    </location>
</feature>
<dbReference type="STRING" id="1191523.MROS_1939"/>
<dbReference type="eggNOG" id="COG0842">
    <property type="taxonomic scope" value="Bacteria"/>
</dbReference>
<keyword evidence="6 8" id="KW-1133">Transmembrane helix</keyword>
<comment type="similarity">
    <text evidence="2">Belongs to the ABC-2 integral membrane protein family.</text>
</comment>
<dbReference type="PATRIC" id="fig|1191523.3.peg.2051"/>